<keyword evidence="9" id="KW-0963">Cytoplasm</keyword>
<dbReference type="OrthoDB" id="9804720at2"/>
<dbReference type="AlphaFoldDB" id="F0SPB4"/>
<dbReference type="FunFam" id="3.40.50.300:FF:000022">
    <property type="entry name" value="Signal recognition particle 54 kDa subunit"/>
    <property type="match status" value="1"/>
</dbReference>
<evidence type="ECO:0000256" key="10">
    <source>
        <dbReference type="SAM" id="MobiDB-lite"/>
    </source>
</evidence>
<dbReference type="HAMAP" id="MF_00306">
    <property type="entry name" value="SRP54"/>
    <property type="match status" value="1"/>
</dbReference>
<dbReference type="GO" id="GO:0048500">
    <property type="term" value="C:signal recognition particle"/>
    <property type="evidence" value="ECO:0007669"/>
    <property type="project" value="UniProtKB-UniRule"/>
</dbReference>
<evidence type="ECO:0000259" key="11">
    <source>
        <dbReference type="PROSITE" id="PS00300"/>
    </source>
</evidence>
<evidence type="ECO:0000256" key="1">
    <source>
        <dbReference type="ARBA" id="ARBA00005450"/>
    </source>
</evidence>
<keyword evidence="6 9" id="KW-0733">Signal recognition particle</keyword>
<evidence type="ECO:0000256" key="3">
    <source>
        <dbReference type="ARBA" id="ARBA00022801"/>
    </source>
</evidence>
<dbReference type="SMART" id="SM00962">
    <property type="entry name" value="SRP54"/>
    <property type="match status" value="1"/>
</dbReference>
<protein>
    <recommendedName>
        <fullName evidence="9">Signal recognition particle protein</fullName>
        <ecNumber evidence="9">3.6.5.4</ecNumber>
    </recommendedName>
    <alternativeName>
        <fullName evidence="9">Fifty-four homolog</fullName>
    </alternativeName>
</protein>
<comment type="similarity">
    <text evidence="1 9">Belongs to the GTP-binding SRP family. SRP54 subfamily.</text>
</comment>
<evidence type="ECO:0000256" key="7">
    <source>
        <dbReference type="ARBA" id="ARBA00023274"/>
    </source>
</evidence>
<dbReference type="Pfam" id="PF00448">
    <property type="entry name" value="SRP54"/>
    <property type="match status" value="1"/>
</dbReference>
<evidence type="ECO:0000313" key="12">
    <source>
        <dbReference type="EMBL" id="ADY62222.1"/>
    </source>
</evidence>
<dbReference type="InterPro" id="IPR004125">
    <property type="entry name" value="Signal_recog_particle_SRP54_M"/>
</dbReference>
<dbReference type="RefSeq" id="WP_013630926.1">
    <property type="nucleotide sequence ID" value="NC_015174.1"/>
</dbReference>
<dbReference type="InterPro" id="IPR042101">
    <property type="entry name" value="SRP54_N_sf"/>
</dbReference>
<dbReference type="GO" id="GO:0006614">
    <property type="term" value="P:SRP-dependent cotranslational protein targeting to membrane"/>
    <property type="evidence" value="ECO:0007669"/>
    <property type="project" value="InterPro"/>
</dbReference>
<dbReference type="Gene3D" id="1.10.260.30">
    <property type="entry name" value="Signal recognition particle, SRP54 subunit, M-domain"/>
    <property type="match status" value="1"/>
</dbReference>
<keyword evidence="2 9" id="KW-0547">Nucleotide-binding</keyword>
<keyword evidence="4 9" id="KW-0694">RNA-binding</keyword>
<evidence type="ECO:0000256" key="5">
    <source>
        <dbReference type="ARBA" id="ARBA00023134"/>
    </source>
</evidence>
<dbReference type="CDD" id="cd18539">
    <property type="entry name" value="SRP_G"/>
    <property type="match status" value="1"/>
</dbReference>
<evidence type="ECO:0000256" key="6">
    <source>
        <dbReference type="ARBA" id="ARBA00023135"/>
    </source>
</evidence>
<dbReference type="InterPro" id="IPR003593">
    <property type="entry name" value="AAA+_ATPase"/>
</dbReference>
<dbReference type="GO" id="GO:0008312">
    <property type="term" value="F:7S RNA binding"/>
    <property type="evidence" value="ECO:0007669"/>
    <property type="project" value="InterPro"/>
</dbReference>
<dbReference type="Pfam" id="PF02978">
    <property type="entry name" value="SRP_SPB"/>
    <property type="match status" value="1"/>
</dbReference>
<keyword evidence="3 9" id="KW-0378">Hydrolase</keyword>
<evidence type="ECO:0000256" key="9">
    <source>
        <dbReference type="HAMAP-Rule" id="MF_00306"/>
    </source>
</evidence>
<feature type="domain" description="SRP54-type proteins GTP-binding" evidence="11">
    <location>
        <begin position="269"/>
        <end position="282"/>
    </location>
</feature>
<dbReference type="SMART" id="SM00382">
    <property type="entry name" value="AAA"/>
    <property type="match status" value="1"/>
</dbReference>
<dbReference type="SMART" id="SM00963">
    <property type="entry name" value="SRP54_N"/>
    <property type="match status" value="1"/>
</dbReference>
<keyword evidence="5 9" id="KW-0342">GTP-binding</keyword>
<gene>
    <name evidence="9" type="primary">ffh</name>
    <name evidence="12" type="ordered locus">Plabr_4651</name>
</gene>
<dbReference type="GO" id="GO:0005525">
    <property type="term" value="F:GTP binding"/>
    <property type="evidence" value="ECO:0007669"/>
    <property type="project" value="UniProtKB-UniRule"/>
</dbReference>
<accession>F0SPB4</accession>
<comment type="function">
    <text evidence="9">Involved in targeting and insertion of nascent membrane proteins into the cytoplasmic membrane. Binds to the hydrophobic signal sequence of the ribosome-nascent chain (RNC) as it emerges from the ribosomes. The SRP-RNC complex is then targeted to the cytoplasmic membrane where it interacts with the SRP receptor FtsY.</text>
</comment>
<feature type="binding site" evidence="9">
    <location>
        <begin position="248"/>
        <end position="251"/>
    </location>
    <ligand>
        <name>GTP</name>
        <dbReference type="ChEBI" id="CHEBI:37565"/>
    </ligand>
</feature>
<dbReference type="KEGG" id="pbs:Plabr_4651"/>
<dbReference type="STRING" id="756272.Plabr_4651"/>
<dbReference type="Gene3D" id="3.40.50.300">
    <property type="entry name" value="P-loop containing nucleotide triphosphate hydrolases"/>
    <property type="match status" value="1"/>
</dbReference>
<dbReference type="HOGENOM" id="CLU_009301_6_0_0"/>
<dbReference type="GO" id="GO:0003924">
    <property type="term" value="F:GTPase activity"/>
    <property type="evidence" value="ECO:0007669"/>
    <property type="project" value="UniProtKB-UniRule"/>
</dbReference>
<dbReference type="SUPFAM" id="SSF52540">
    <property type="entry name" value="P-loop containing nucleoside triphosphate hydrolases"/>
    <property type="match status" value="1"/>
</dbReference>
<dbReference type="Gene3D" id="1.20.120.140">
    <property type="entry name" value="Signal recognition particle SRP54, nucleotide-binding domain"/>
    <property type="match status" value="1"/>
</dbReference>
<dbReference type="InterPro" id="IPR022941">
    <property type="entry name" value="SRP54"/>
</dbReference>
<feature type="region of interest" description="Disordered" evidence="10">
    <location>
        <begin position="384"/>
        <end position="416"/>
    </location>
</feature>
<keyword evidence="7 9" id="KW-0687">Ribonucleoprotein</keyword>
<comment type="subcellular location">
    <subcellularLocation>
        <location evidence="9">Cytoplasm</location>
    </subcellularLocation>
    <text evidence="9">The SRP-RNC complex is targeted to the cytoplasmic membrane.</text>
</comment>
<evidence type="ECO:0000256" key="2">
    <source>
        <dbReference type="ARBA" id="ARBA00022741"/>
    </source>
</evidence>
<evidence type="ECO:0000256" key="8">
    <source>
        <dbReference type="ARBA" id="ARBA00048027"/>
    </source>
</evidence>
<feature type="compositionally biased region" description="Basic and acidic residues" evidence="10">
    <location>
        <begin position="459"/>
        <end position="475"/>
    </location>
</feature>
<feature type="region of interest" description="Disordered" evidence="10">
    <location>
        <begin position="448"/>
        <end position="495"/>
    </location>
</feature>
<comment type="catalytic activity">
    <reaction evidence="8 9">
        <text>GTP + H2O = GDP + phosphate + H(+)</text>
        <dbReference type="Rhea" id="RHEA:19669"/>
        <dbReference type="ChEBI" id="CHEBI:15377"/>
        <dbReference type="ChEBI" id="CHEBI:15378"/>
        <dbReference type="ChEBI" id="CHEBI:37565"/>
        <dbReference type="ChEBI" id="CHEBI:43474"/>
        <dbReference type="ChEBI" id="CHEBI:58189"/>
        <dbReference type="EC" id="3.6.5.4"/>
    </reaction>
</comment>
<feature type="compositionally biased region" description="Basic and acidic residues" evidence="10">
    <location>
        <begin position="387"/>
        <end position="399"/>
    </location>
</feature>
<sequence>MFETISKGLGDALGNLQRGRINETNIRESMQTVKQSLLEADVSYDIVDSFVKTVTEQSLGEKVLKSLKPGEQIVGIVNQELINLMGPIDHSLHFKQSGISVIMMCGLQGSGKTTTCGKLARMLQSEGRKPMLVAADLQRPAAIEQLKTVGAQVGVPVHAEDPKGTNPVAVCQNGLKKAKQQGDIDTVILDTAGRLHIDDELMKELASIDRKLQPDQVLLVTDAMTGQDAVRSAKAFNESLELDGAILTKLDGDTRGGAALSVKQVTGVPIKFIGVGEQLDKLEAFHPDRMASRILGMGDIVSLVEKAQQEFDADEMEKQQEKMLKGKFTLEDFQKQMKQIKKLGSMGEILKMIPGMGKMADMMSETDGMNPDKEVGRMEAMISSMTPEERRNPDIIDRSRRNRIARGSGSDPTEVGNLVKQFNSMAGIMQKMAGMGVRDKMRAVQELSSMGMANPNGRITDKKLRSKRGTTDPKKLQQQKKDKRKQARKSRKKNR</sequence>
<dbReference type="Pfam" id="PF02881">
    <property type="entry name" value="SRP54_N"/>
    <property type="match status" value="1"/>
</dbReference>
<dbReference type="PANTHER" id="PTHR11564">
    <property type="entry name" value="SIGNAL RECOGNITION PARTICLE 54K PROTEIN SRP54"/>
    <property type="match status" value="1"/>
</dbReference>
<dbReference type="eggNOG" id="COG0541">
    <property type="taxonomic scope" value="Bacteria"/>
</dbReference>
<organism evidence="12 13">
    <name type="scientific">Rubinisphaera brasiliensis (strain ATCC 49424 / DSM 5305 / JCM 21570 / IAM 15109 / NBRC 103401 / IFAM 1448)</name>
    <name type="common">Planctomyces brasiliensis</name>
    <dbReference type="NCBI Taxonomy" id="756272"/>
    <lineage>
        <taxon>Bacteria</taxon>
        <taxon>Pseudomonadati</taxon>
        <taxon>Planctomycetota</taxon>
        <taxon>Planctomycetia</taxon>
        <taxon>Planctomycetales</taxon>
        <taxon>Planctomycetaceae</taxon>
        <taxon>Rubinisphaera</taxon>
    </lineage>
</organism>
<dbReference type="PROSITE" id="PS00300">
    <property type="entry name" value="SRP54"/>
    <property type="match status" value="1"/>
</dbReference>
<feature type="compositionally biased region" description="Basic residues" evidence="10">
    <location>
        <begin position="477"/>
        <end position="495"/>
    </location>
</feature>
<dbReference type="SUPFAM" id="SSF47446">
    <property type="entry name" value="Signal peptide-binding domain"/>
    <property type="match status" value="1"/>
</dbReference>
<reference evidence="13" key="1">
    <citation type="submission" date="2011-02" db="EMBL/GenBank/DDBJ databases">
        <title>The complete genome of Planctomyces brasiliensis DSM 5305.</title>
        <authorList>
            <person name="Lucas S."/>
            <person name="Copeland A."/>
            <person name="Lapidus A."/>
            <person name="Bruce D."/>
            <person name="Goodwin L."/>
            <person name="Pitluck S."/>
            <person name="Kyrpides N."/>
            <person name="Mavromatis K."/>
            <person name="Pagani I."/>
            <person name="Ivanova N."/>
            <person name="Ovchinnikova G."/>
            <person name="Lu M."/>
            <person name="Detter J.C."/>
            <person name="Han C."/>
            <person name="Land M."/>
            <person name="Hauser L."/>
            <person name="Markowitz V."/>
            <person name="Cheng J.-F."/>
            <person name="Hugenholtz P."/>
            <person name="Woyke T."/>
            <person name="Wu D."/>
            <person name="Tindall B."/>
            <person name="Pomrenke H.G."/>
            <person name="Brambilla E."/>
            <person name="Klenk H.-P."/>
            <person name="Eisen J.A."/>
        </authorList>
    </citation>
    <scope>NUCLEOTIDE SEQUENCE [LARGE SCALE GENOMIC DNA]</scope>
    <source>
        <strain evidence="13">ATCC 49424 / DSM 5305 / JCM 21570 / NBRC 103401 / IFAM 1448</strain>
    </source>
</reference>
<comment type="domain">
    <text evidence="9">Composed of three domains: the N-terminal N domain, which is responsible for interactions with the ribosome, the central G domain, which binds GTP, and the C-terminal M domain, which binds the RNA and the signal sequence of the RNC.</text>
</comment>
<dbReference type="InterPro" id="IPR013822">
    <property type="entry name" value="Signal_recog_particl_SRP54_hlx"/>
</dbReference>
<dbReference type="NCBIfam" id="TIGR00959">
    <property type="entry name" value="ffh"/>
    <property type="match status" value="1"/>
</dbReference>
<proteinExistence type="inferred from homology"/>
<dbReference type="InterPro" id="IPR027417">
    <property type="entry name" value="P-loop_NTPase"/>
</dbReference>
<comment type="subunit">
    <text evidence="9">Part of the signal recognition particle protein translocation system, which is composed of SRP and FtsY.</text>
</comment>
<dbReference type="InterPro" id="IPR004780">
    <property type="entry name" value="SRP"/>
</dbReference>
<evidence type="ECO:0000256" key="4">
    <source>
        <dbReference type="ARBA" id="ARBA00022884"/>
    </source>
</evidence>
<dbReference type="InterPro" id="IPR000897">
    <property type="entry name" value="SRP54_GTPase_dom"/>
</dbReference>
<feature type="binding site" evidence="9">
    <location>
        <begin position="106"/>
        <end position="113"/>
    </location>
    <ligand>
        <name>GTP</name>
        <dbReference type="ChEBI" id="CHEBI:37565"/>
    </ligand>
</feature>
<keyword evidence="13" id="KW-1185">Reference proteome</keyword>
<feature type="binding site" evidence="9">
    <location>
        <begin position="190"/>
        <end position="194"/>
    </location>
    <ligand>
        <name>GTP</name>
        <dbReference type="ChEBI" id="CHEBI:37565"/>
    </ligand>
</feature>
<dbReference type="Proteomes" id="UP000006860">
    <property type="component" value="Chromosome"/>
</dbReference>
<name>F0SPB4_RUBBR</name>
<dbReference type="InterPro" id="IPR036891">
    <property type="entry name" value="Signal_recog_part_SRP54_M_sf"/>
</dbReference>
<dbReference type="PANTHER" id="PTHR11564:SF5">
    <property type="entry name" value="SIGNAL RECOGNITION PARTICLE SUBUNIT SRP54"/>
    <property type="match status" value="1"/>
</dbReference>
<evidence type="ECO:0000313" key="13">
    <source>
        <dbReference type="Proteomes" id="UP000006860"/>
    </source>
</evidence>
<dbReference type="EC" id="3.6.5.4" evidence="9"/>
<dbReference type="EMBL" id="CP002546">
    <property type="protein sequence ID" value="ADY62222.1"/>
    <property type="molecule type" value="Genomic_DNA"/>
</dbReference>